<evidence type="ECO:0000259" key="1">
    <source>
        <dbReference type="Pfam" id="PF08389"/>
    </source>
</evidence>
<dbReference type="GO" id="GO:0005049">
    <property type="term" value="F:nuclear export signal receptor activity"/>
    <property type="evidence" value="ECO:0007669"/>
    <property type="project" value="InterPro"/>
</dbReference>
<reference evidence="3 4" key="1">
    <citation type="journal article" date="2014" name="Genome Biol. Evol.">
        <title>The secreted proteins of Achlya hypogyna and Thraustotheca clavata identify the ancestral oomycete secretome and reveal gene acquisitions by horizontal gene transfer.</title>
        <authorList>
            <person name="Misner I."/>
            <person name="Blouin N."/>
            <person name="Leonard G."/>
            <person name="Richards T.A."/>
            <person name="Lane C.E."/>
        </authorList>
    </citation>
    <scope>NUCLEOTIDE SEQUENCE [LARGE SCALE GENOMIC DNA]</scope>
    <source>
        <strain evidence="3 4">ATCC 48635</strain>
    </source>
</reference>
<organism evidence="3 4">
    <name type="scientific">Achlya hypogyna</name>
    <name type="common">Oomycete</name>
    <name type="synonym">Protoachlya hypogyna</name>
    <dbReference type="NCBI Taxonomy" id="1202772"/>
    <lineage>
        <taxon>Eukaryota</taxon>
        <taxon>Sar</taxon>
        <taxon>Stramenopiles</taxon>
        <taxon>Oomycota</taxon>
        <taxon>Saprolegniomycetes</taxon>
        <taxon>Saprolegniales</taxon>
        <taxon>Achlyaceae</taxon>
        <taxon>Achlya</taxon>
    </lineage>
</organism>
<dbReference type="GO" id="GO:0005737">
    <property type="term" value="C:cytoplasm"/>
    <property type="evidence" value="ECO:0007669"/>
    <property type="project" value="TreeGrafter"/>
</dbReference>
<dbReference type="GO" id="GO:0042565">
    <property type="term" value="C:RNA nuclear export complex"/>
    <property type="evidence" value="ECO:0007669"/>
    <property type="project" value="TreeGrafter"/>
</dbReference>
<dbReference type="PANTHER" id="PTHR11223:SF3">
    <property type="entry name" value="EXPORTIN-5"/>
    <property type="match status" value="1"/>
</dbReference>
<dbReference type="GO" id="GO:0003723">
    <property type="term" value="F:RNA binding"/>
    <property type="evidence" value="ECO:0007669"/>
    <property type="project" value="TreeGrafter"/>
</dbReference>
<dbReference type="SUPFAM" id="SSF48371">
    <property type="entry name" value="ARM repeat"/>
    <property type="match status" value="1"/>
</dbReference>
<comment type="caution">
    <text evidence="3">The sequence shown here is derived from an EMBL/GenBank/DDBJ whole genome shotgun (WGS) entry which is preliminary data.</text>
</comment>
<gene>
    <name evidence="3" type="ORF">ACHHYP_03233</name>
</gene>
<dbReference type="GO" id="GO:0006611">
    <property type="term" value="P:protein export from nucleus"/>
    <property type="evidence" value="ECO:0007669"/>
    <property type="project" value="InterPro"/>
</dbReference>
<dbReference type="InterPro" id="IPR013598">
    <property type="entry name" value="Exportin-1/Importin-b-like"/>
</dbReference>
<dbReference type="InterPro" id="IPR045065">
    <property type="entry name" value="XPO1/5"/>
</dbReference>
<dbReference type="GO" id="GO:0005634">
    <property type="term" value="C:nucleus"/>
    <property type="evidence" value="ECO:0007669"/>
    <property type="project" value="TreeGrafter"/>
</dbReference>
<dbReference type="STRING" id="1202772.A0A1V9Z421"/>
<name>A0A1V9Z421_ACHHY</name>
<protein>
    <submittedName>
        <fullName evidence="3">Exportin-5-like protein</fullName>
    </submittedName>
</protein>
<dbReference type="AlphaFoldDB" id="A0A1V9Z421"/>
<dbReference type="Gene3D" id="1.25.10.10">
    <property type="entry name" value="Leucine-rich Repeat Variant"/>
    <property type="match status" value="1"/>
</dbReference>
<sequence>MDEHVYEQLLRAVDVSHAPDSAQADRAAAYAFCESFQSRPDCVSYAFYLLQSGGHGAHHRHFALHVVETWLRVHWKSVPFEDTVMYRSTLLDIAGRHVAADEPSFLKEKLVKVLADIAKRQFPQRWPDLLEQLLQLWCVGPVQAEIVMLLFRSIAEDCVSSSFNSTIPPTRRKDILQGLNACFPTLFPLVYQQLEVQYSALQDPAGDHKPANAVLLAALQMVKEFLDWMPVATPAAPDTNFIAAASLLVQTPSLIPPLRTAAAECLEVYFSRSFGKDNLALLVATTTTCWASLGTIGVGDVDDADDFSVHLHVNRVLVSWGTHQLELLAGEFPASQEVLAPFVALLLRFFQHPSLTITEAQVIVWLNLLKQPKLVNALLLPQVVPALWTTALDKYFKLHSPDRDDAPAVSALEFEDHDAYAAFFSNFRGRLYGVLRLLIGLQPAVGIQHLHDRLQYVLSTQARGSDALDARGHCTDLSTAHVYHEGMVALIDCLMKSVPDHALADGGILATLGASVDLLLAYDTPDPWLLFRHCLALSLFAKYYVRVPGLYPRVFERLFGLIVFLQPGETLLGTMDATTMNVRRRALASLISICHASPAHVLPFLPILCNQVVGLFPVVLDSESVLMYEMLVLVSNSLPTAAERSSFVAQITAEPLATWTSPAMSAVVASPAALVQAVAANDNALVLGIVKVLTTLYGVAKRIVLSEDGPHPYTAVWPALLPNLLALLRTLHALPAEKAALFPAVSDAMGLVCMSQEEVAQALLGKETVPVLEPGLLRNARWAKNVRDICYHLLGCALSLPSFYALLDVCALAGMLDQAVVAHLDGLEHRHWKSLLSSVWLPFVKGCPESHLAPLLHPIVLRVLSHLSARLAPAFGGDSSATPAAHLPVVRGLDIQATTLETVHNAVVLEVTRHAVDFCEALVDAKTVVDADSDHPKHVVQEKDRVLRDFVLASPPLTHGLVGLLLGAMTFTDTLSARRSAVLLDRLVTLLYLRPEFGILLGKEVFTAALAALLQHFYDVDDGLKWELVNLLRNVYCRTTLGLLPVDECKGIDPVNQPRKPDDQVNPWPRHILLGLHGVETSHVVELEAALRQHPSLKAQKNLVKEFVETPFLAYRDAPHTFKTIDDLPESLVLLNKASKEPHNDDVNTGLLFTR</sequence>
<dbReference type="Proteomes" id="UP000243579">
    <property type="component" value="Unassembled WGS sequence"/>
</dbReference>
<dbReference type="OrthoDB" id="2215036at2759"/>
<dbReference type="PANTHER" id="PTHR11223">
    <property type="entry name" value="EXPORTIN 1/5"/>
    <property type="match status" value="1"/>
</dbReference>
<dbReference type="InterPro" id="IPR011989">
    <property type="entry name" value="ARM-like"/>
</dbReference>
<dbReference type="InterPro" id="IPR016024">
    <property type="entry name" value="ARM-type_fold"/>
</dbReference>
<evidence type="ECO:0000313" key="4">
    <source>
        <dbReference type="Proteomes" id="UP000243579"/>
    </source>
</evidence>
<keyword evidence="4" id="KW-1185">Reference proteome</keyword>
<accession>A0A1V9Z421</accession>
<feature type="domain" description="Exportin-1/Importin-beta-like" evidence="1">
    <location>
        <begin position="103"/>
        <end position="266"/>
    </location>
</feature>
<dbReference type="Pfam" id="PF08389">
    <property type="entry name" value="Xpo1"/>
    <property type="match status" value="1"/>
</dbReference>
<feature type="domain" description="Exportin-5 C-terminal" evidence="2">
    <location>
        <begin position="313"/>
        <end position="1038"/>
    </location>
</feature>
<evidence type="ECO:0000259" key="2">
    <source>
        <dbReference type="Pfam" id="PF19273"/>
    </source>
</evidence>
<dbReference type="EMBL" id="JNBR01000443">
    <property type="protein sequence ID" value="OQR92763.1"/>
    <property type="molecule type" value="Genomic_DNA"/>
</dbReference>
<dbReference type="InterPro" id="IPR045478">
    <property type="entry name" value="Exportin-5_C"/>
</dbReference>
<dbReference type="Pfam" id="PF19273">
    <property type="entry name" value="Exportin-5"/>
    <property type="match status" value="1"/>
</dbReference>
<dbReference type="GO" id="GO:0006405">
    <property type="term" value="P:RNA export from nucleus"/>
    <property type="evidence" value="ECO:0007669"/>
    <property type="project" value="TreeGrafter"/>
</dbReference>
<evidence type="ECO:0000313" key="3">
    <source>
        <dbReference type="EMBL" id="OQR92763.1"/>
    </source>
</evidence>
<proteinExistence type="predicted"/>